<keyword evidence="2" id="KW-1185">Reference proteome</keyword>
<evidence type="ECO:0000313" key="1">
    <source>
        <dbReference type="EMBL" id="SJL18712.1"/>
    </source>
</evidence>
<dbReference type="Proteomes" id="UP000219338">
    <property type="component" value="Unassembled WGS sequence"/>
</dbReference>
<dbReference type="InterPro" id="IPR032675">
    <property type="entry name" value="LRR_dom_sf"/>
</dbReference>
<reference evidence="2" key="1">
    <citation type="journal article" date="2017" name="Nat. Ecol. Evol.">
        <title>Genome expansion and lineage-specific genetic innovations in the forest pathogenic fungi Armillaria.</title>
        <authorList>
            <person name="Sipos G."/>
            <person name="Prasanna A.N."/>
            <person name="Walter M.C."/>
            <person name="O'Connor E."/>
            <person name="Balint B."/>
            <person name="Krizsan K."/>
            <person name="Kiss B."/>
            <person name="Hess J."/>
            <person name="Varga T."/>
            <person name="Slot J."/>
            <person name="Riley R."/>
            <person name="Boka B."/>
            <person name="Rigling D."/>
            <person name="Barry K."/>
            <person name="Lee J."/>
            <person name="Mihaltcheva S."/>
            <person name="LaButti K."/>
            <person name="Lipzen A."/>
            <person name="Waldron R."/>
            <person name="Moloney N.M."/>
            <person name="Sperisen C."/>
            <person name="Kredics L."/>
            <person name="Vagvoelgyi C."/>
            <person name="Patrignani A."/>
            <person name="Fitzpatrick D."/>
            <person name="Nagy I."/>
            <person name="Doyle S."/>
            <person name="Anderson J.B."/>
            <person name="Grigoriev I.V."/>
            <person name="Gueldener U."/>
            <person name="Muensterkoetter M."/>
            <person name="Nagy L.G."/>
        </authorList>
    </citation>
    <scope>NUCLEOTIDE SEQUENCE [LARGE SCALE GENOMIC DNA]</scope>
    <source>
        <strain evidence="2">C18/9</strain>
    </source>
</reference>
<gene>
    <name evidence="1" type="ORF">ARMOST_22311</name>
</gene>
<dbReference type="OMA" id="SAIGEIC"/>
<evidence type="ECO:0008006" key="3">
    <source>
        <dbReference type="Google" id="ProtNLM"/>
    </source>
</evidence>
<dbReference type="Gene3D" id="3.80.10.10">
    <property type="entry name" value="Ribonuclease Inhibitor"/>
    <property type="match status" value="1"/>
</dbReference>
<dbReference type="OrthoDB" id="2961077at2759"/>
<organism evidence="1 2">
    <name type="scientific">Armillaria ostoyae</name>
    <name type="common">Armillaria root rot fungus</name>
    <dbReference type="NCBI Taxonomy" id="47428"/>
    <lineage>
        <taxon>Eukaryota</taxon>
        <taxon>Fungi</taxon>
        <taxon>Dikarya</taxon>
        <taxon>Basidiomycota</taxon>
        <taxon>Agaricomycotina</taxon>
        <taxon>Agaricomycetes</taxon>
        <taxon>Agaricomycetidae</taxon>
        <taxon>Agaricales</taxon>
        <taxon>Marasmiineae</taxon>
        <taxon>Physalacriaceae</taxon>
        <taxon>Armillaria</taxon>
    </lineage>
</organism>
<name>A0A284SCH6_ARMOS</name>
<proteinExistence type="predicted"/>
<protein>
    <recommendedName>
        <fullName evidence="3">F-box domain-containing protein</fullName>
    </recommendedName>
</protein>
<sequence length="393" mass="44003">MPHDRDSSGLPPEIYDAIIDELQDDKRSLLRVSLTCRALCPRTRVHLFSSVTLYNESSCSCLRELIALSPNLAPHFKSLCISIMSVDDQDPRVYGALIVIKSLVNLTQLTLAGGDWSQLPDTVVSSLQSHSYRSLEVYAPFCFRAIGNICSLVQNSPDLQRATFACGNNFTGDCHLNRSLHRIPAPVELHISDSGSSVPAKTLLEMATSFGSCPFSFRNVHILSVSFSGLSDVFRQHLSQYLVLLGTSLKYLHLSHTIPVVPYTSSETLDVSSVEKVAVRLPTTCFQDRGSQIFEWWISNLSAVSEGSAIRSIVFTIISQWPELERHAALDWEDLWARLDDCLASYKMSSLERVAITFQPRPVEWETYKIRMEGKFPLLKQLGREVLLNAMAF</sequence>
<accession>A0A284SCH6</accession>
<evidence type="ECO:0000313" key="2">
    <source>
        <dbReference type="Proteomes" id="UP000219338"/>
    </source>
</evidence>
<dbReference type="AlphaFoldDB" id="A0A284SCH6"/>
<dbReference type="EMBL" id="FUEG01000067">
    <property type="protein sequence ID" value="SJL18712.1"/>
    <property type="molecule type" value="Genomic_DNA"/>
</dbReference>
<dbReference type="SUPFAM" id="SSF52047">
    <property type="entry name" value="RNI-like"/>
    <property type="match status" value="1"/>
</dbReference>